<dbReference type="SUPFAM" id="SSF49785">
    <property type="entry name" value="Galactose-binding domain-like"/>
    <property type="match status" value="1"/>
</dbReference>
<proteinExistence type="predicted"/>
<sequence>GDGKSNWIFESNSQIRLQKHGDNSLCISQKNAYGNTPGIHDILLNLDVAVEATSVSDNKHSPENVIDSNLSSYWASSTFSDDYEHLVELTIDLNQLVEVSRIKIYWEYAPLHYHISTSIDNQNYKILAENLANPSMITIDTLKNVETRYIKVVMVKPHPSHGKIEGDSYLYGIRSIEVQANNLDTVVTYCR</sequence>
<protein>
    <submittedName>
        <fullName evidence="2">LCCL domain-containing protein (CCp1)</fullName>
    </submittedName>
</protein>
<feature type="non-terminal residue" evidence="2">
    <location>
        <position position="191"/>
    </location>
</feature>
<dbReference type="PROSITE" id="PS50022">
    <property type="entry name" value="FA58C_3"/>
    <property type="match status" value="1"/>
</dbReference>
<reference evidence="2" key="1">
    <citation type="submission" date="2014-08" db="EMBL/GenBank/DDBJ databases">
        <title>Phylogeny of haemosporidian blood parasites revealed by a multi-gene approach.</title>
        <authorList>
            <person name="Borner J."/>
            <person name="Pick C."/>
            <person name="Thiede J."/>
            <person name="Kolawole O.M."/>
            <person name="Kingsley M.T."/>
            <person name="Schulze J."/>
            <person name="Cottontail V."/>
            <person name="Wellinghausen N."/>
            <person name="Schmidt-Chanasit J."/>
            <person name="Bruchhaus I."/>
            <person name="Burmester T."/>
        </authorList>
    </citation>
    <scope>NUCLEOTIDE SEQUENCE</scope>
</reference>
<feature type="domain" description="F5/8 type C" evidence="1">
    <location>
        <begin position="32"/>
        <end position="173"/>
    </location>
</feature>
<dbReference type="Pfam" id="PF00754">
    <property type="entry name" value="F5_F8_type_C"/>
    <property type="match status" value="1"/>
</dbReference>
<organism evidence="2">
    <name type="scientific">Parahaemoproteus sp. CP-2014</name>
    <dbReference type="NCBI Taxonomy" id="1539139"/>
    <lineage>
        <taxon>Eukaryota</taxon>
        <taxon>Sar</taxon>
        <taxon>Alveolata</taxon>
        <taxon>Apicomplexa</taxon>
        <taxon>Aconoidasida</taxon>
        <taxon>Haemosporida</taxon>
        <taxon>Haemoproteidae</taxon>
        <taxon>Parahaemoproteus</taxon>
    </lineage>
</organism>
<accession>A0A098BX59</accession>
<dbReference type="InterPro" id="IPR000421">
    <property type="entry name" value="FA58C"/>
</dbReference>
<name>A0A098BX59_9APIC</name>
<feature type="non-terminal residue" evidence="2">
    <location>
        <position position="1"/>
    </location>
</feature>
<dbReference type="Gene3D" id="2.60.120.260">
    <property type="entry name" value="Galactose-binding domain-like"/>
    <property type="match status" value="1"/>
</dbReference>
<evidence type="ECO:0000313" key="2">
    <source>
        <dbReference type="EMBL" id="CEA10023.1"/>
    </source>
</evidence>
<dbReference type="EMBL" id="LN483034">
    <property type="protein sequence ID" value="CEA10023.1"/>
    <property type="molecule type" value="Genomic_DNA"/>
</dbReference>
<gene>
    <name evidence="2" type="primary">ccp1</name>
</gene>
<dbReference type="AlphaFoldDB" id="A0A098BX59"/>
<evidence type="ECO:0000259" key="1">
    <source>
        <dbReference type="PROSITE" id="PS50022"/>
    </source>
</evidence>
<dbReference type="InterPro" id="IPR008979">
    <property type="entry name" value="Galactose-bd-like_sf"/>
</dbReference>